<feature type="non-terminal residue" evidence="1">
    <location>
        <position position="1"/>
    </location>
</feature>
<proteinExistence type="predicted"/>
<evidence type="ECO:0000313" key="1">
    <source>
        <dbReference type="EMBL" id="CAG8669253.1"/>
    </source>
</evidence>
<accession>A0A9N9HAE6</accession>
<evidence type="ECO:0000313" key="2">
    <source>
        <dbReference type="Proteomes" id="UP000789572"/>
    </source>
</evidence>
<comment type="caution">
    <text evidence="1">The sequence shown here is derived from an EMBL/GenBank/DDBJ whole genome shotgun (WGS) entry which is preliminary data.</text>
</comment>
<protein>
    <submittedName>
        <fullName evidence="1">9422_t:CDS:1</fullName>
    </submittedName>
</protein>
<dbReference type="AlphaFoldDB" id="A0A9N9HAE6"/>
<dbReference type="EMBL" id="CAJVPJ010006514">
    <property type="protein sequence ID" value="CAG8669253.1"/>
    <property type="molecule type" value="Genomic_DNA"/>
</dbReference>
<dbReference type="OrthoDB" id="10416875at2759"/>
<reference evidence="1" key="1">
    <citation type="submission" date="2021-06" db="EMBL/GenBank/DDBJ databases">
        <authorList>
            <person name="Kallberg Y."/>
            <person name="Tangrot J."/>
            <person name="Rosling A."/>
        </authorList>
    </citation>
    <scope>NUCLEOTIDE SEQUENCE</scope>
    <source>
        <strain evidence="1">IA702</strain>
    </source>
</reference>
<gene>
    <name evidence="1" type="ORF">POCULU_LOCUS10873</name>
</gene>
<sequence>RHLRQEYYFSKIPSSWISITQKATTQDDIVKPDLPQSLIQLQEALEKITDEIYITIPIEKQQDITTTLKILQAHFNITTIPDYLLKLPSLPEPTWDIFA</sequence>
<name>A0A9N9HAE6_9GLOM</name>
<dbReference type="Proteomes" id="UP000789572">
    <property type="component" value="Unassembled WGS sequence"/>
</dbReference>
<keyword evidence="2" id="KW-1185">Reference proteome</keyword>
<organism evidence="1 2">
    <name type="scientific">Paraglomus occultum</name>
    <dbReference type="NCBI Taxonomy" id="144539"/>
    <lineage>
        <taxon>Eukaryota</taxon>
        <taxon>Fungi</taxon>
        <taxon>Fungi incertae sedis</taxon>
        <taxon>Mucoromycota</taxon>
        <taxon>Glomeromycotina</taxon>
        <taxon>Glomeromycetes</taxon>
        <taxon>Paraglomerales</taxon>
        <taxon>Paraglomeraceae</taxon>
        <taxon>Paraglomus</taxon>
    </lineage>
</organism>